<keyword evidence="3" id="KW-1185">Reference proteome</keyword>
<proteinExistence type="predicted"/>
<organism evidence="2 3">
    <name type="scientific">Dentiscutata erythropus</name>
    <dbReference type="NCBI Taxonomy" id="1348616"/>
    <lineage>
        <taxon>Eukaryota</taxon>
        <taxon>Fungi</taxon>
        <taxon>Fungi incertae sedis</taxon>
        <taxon>Mucoromycota</taxon>
        <taxon>Glomeromycotina</taxon>
        <taxon>Glomeromycetes</taxon>
        <taxon>Diversisporales</taxon>
        <taxon>Gigasporaceae</taxon>
        <taxon>Dentiscutata</taxon>
    </lineage>
</organism>
<sequence length="150" mass="16878">MVEDTSHLTVNDIESSEDEQDDETEEDQDDAVESSESEGDDQESNEEDAQESNEELDSSDQESEIESLTARLTKLADNDVDVVAGIFAELAKKNPVFLQAINNKVQRKPSTTEYAKIERMFTQLNAQDNVISHMLNSQNVYAVDPYLQKD</sequence>
<evidence type="ECO:0000313" key="2">
    <source>
        <dbReference type="EMBL" id="CAG8450500.1"/>
    </source>
</evidence>
<dbReference type="EMBL" id="CAJVPY010000111">
    <property type="protein sequence ID" value="CAG8450500.1"/>
    <property type="molecule type" value="Genomic_DNA"/>
</dbReference>
<dbReference type="AlphaFoldDB" id="A0A9N8YW47"/>
<reference evidence="2" key="1">
    <citation type="submission" date="2021-06" db="EMBL/GenBank/DDBJ databases">
        <authorList>
            <person name="Kallberg Y."/>
            <person name="Tangrot J."/>
            <person name="Rosling A."/>
        </authorList>
    </citation>
    <scope>NUCLEOTIDE SEQUENCE</scope>
    <source>
        <strain evidence="2">MA453B</strain>
    </source>
</reference>
<feature type="region of interest" description="Disordered" evidence="1">
    <location>
        <begin position="1"/>
        <end position="70"/>
    </location>
</feature>
<accession>A0A9N8YW47</accession>
<evidence type="ECO:0000256" key="1">
    <source>
        <dbReference type="SAM" id="MobiDB-lite"/>
    </source>
</evidence>
<name>A0A9N8YW47_9GLOM</name>
<protein>
    <submittedName>
        <fullName evidence="2">6878_t:CDS:1</fullName>
    </submittedName>
</protein>
<feature type="compositionally biased region" description="Acidic residues" evidence="1">
    <location>
        <begin position="14"/>
        <end position="65"/>
    </location>
</feature>
<evidence type="ECO:0000313" key="3">
    <source>
        <dbReference type="Proteomes" id="UP000789405"/>
    </source>
</evidence>
<comment type="caution">
    <text evidence="2">The sequence shown here is derived from an EMBL/GenBank/DDBJ whole genome shotgun (WGS) entry which is preliminary data.</text>
</comment>
<gene>
    <name evidence="2" type="ORF">DERYTH_LOCUS486</name>
</gene>
<dbReference type="Proteomes" id="UP000789405">
    <property type="component" value="Unassembled WGS sequence"/>
</dbReference>